<name>A0A8H7BGA0_9FUNG</name>
<sequence>MFPKTQPIGMPISWHTKHKTVREQVQERKFQEEQYQFKQRSVLAVDVKFGPIKVEESPSGMSKDDILDVTRRPITDDLTFAYDQYTDPPGMYDVDRGRGEVTTSPSALFVVEFDGISD</sequence>
<comment type="caution">
    <text evidence="1">The sequence shown here is derived from an EMBL/GenBank/DDBJ whole genome shotgun (WGS) entry which is preliminary data.</text>
</comment>
<dbReference type="AlphaFoldDB" id="A0A8H7BGA0"/>
<accession>A0A8H7BGA0</accession>
<reference evidence="1" key="1">
    <citation type="submission" date="2020-01" db="EMBL/GenBank/DDBJ databases">
        <title>Genome Sequencing of Three Apophysomyces-Like Fungal Strains Confirms a Novel Fungal Genus in the Mucoromycota with divergent Burkholderia-like Endosymbiotic Bacteria.</title>
        <authorList>
            <person name="Stajich J.E."/>
            <person name="Macias A.M."/>
            <person name="Carter-House D."/>
            <person name="Lovett B."/>
            <person name="Kasson L.R."/>
            <person name="Berry K."/>
            <person name="Grigoriev I."/>
            <person name="Chang Y."/>
            <person name="Spatafora J."/>
            <person name="Kasson M.T."/>
        </authorList>
    </citation>
    <scope>NUCLEOTIDE SEQUENCE</scope>
    <source>
        <strain evidence="1">NRRL A-21654</strain>
    </source>
</reference>
<dbReference type="EMBL" id="JABAYA010000237">
    <property type="protein sequence ID" value="KAF7721764.1"/>
    <property type="molecule type" value="Genomic_DNA"/>
</dbReference>
<protein>
    <submittedName>
        <fullName evidence="1">Uncharacterized protein</fullName>
    </submittedName>
</protein>
<organism evidence="1 2">
    <name type="scientific">Apophysomyces ossiformis</name>
    <dbReference type="NCBI Taxonomy" id="679940"/>
    <lineage>
        <taxon>Eukaryota</taxon>
        <taxon>Fungi</taxon>
        <taxon>Fungi incertae sedis</taxon>
        <taxon>Mucoromycota</taxon>
        <taxon>Mucoromycotina</taxon>
        <taxon>Mucoromycetes</taxon>
        <taxon>Mucorales</taxon>
        <taxon>Mucorineae</taxon>
        <taxon>Mucoraceae</taxon>
        <taxon>Apophysomyces</taxon>
    </lineage>
</organism>
<dbReference type="OrthoDB" id="10343430at2759"/>
<evidence type="ECO:0000313" key="2">
    <source>
        <dbReference type="Proteomes" id="UP000605846"/>
    </source>
</evidence>
<keyword evidence="2" id="KW-1185">Reference proteome</keyword>
<dbReference type="Proteomes" id="UP000605846">
    <property type="component" value="Unassembled WGS sequence"/>
</dbReference>
<gene>
    <name evidence="1" type="ORF">EC973_004158</name>
</gene>
<evidence type="ECO:0000313" key="1">
    <source>
        <dbReference type="EMBL" id="KAF7721764.1"/>
    </source>
</evidence>
<proteinExistence type="predicted"/>